<dbReference type="Gene3D" id="3.40.50.150">
    <property type="entry name" value="Vaccinia Virus protein VP39"/>
    <property type="match status" value="1"/>
</dbReference>
<gene>
    <name evidence="10" type="primary">PPM1</name>
    <name evidence="10" type="ORF">LTR32_001073</name>
</gene>
<evidence type="ECO:0000256" key="9">
    <source>
        <dbReference type="SAM" id="MobiDB-lite"/>
    </source>
</evidence>
<protein>
    <recommendedName>
        <fullName evidence="4 8">Leucine carboxyl methyltransferase 1</fullName>
        <ecNumber evidence="3 8">2.1.1.233</ecNumber>
    </recommendedName>
</protein>
<comment type="caution">
    <text evidence="10">The sequence shown here is derived from an EMBL/GenBank/DDBJ whole genome shotgun (WGS) entry which is preliminary data.</text>
</comment>
<comment type="catalytic activity">
    <reaction evidence="1 8">
        <text>[phosphatase 2A protein]-C-terminal L-leucine + S-adenosyl-L-methionine = [phosphatase 2A protein]-C-terminal L-leucine methyl ester + S-adenosyl-L-homocysteine</text>
        <dbReference type="Rhea" id="RHEA:48544"/>
        <dbReference type="Rhea" id="RHEA-COMP:12134"/>
        <dbReference type="Rhea" id="RHEA-COMP:12135"/>
        <dbReference type="ChEBI" id="CHEBI:57856"/>
        <dbReference type="ChEBI" id="CHEBI:59789"/>
        <dbReference type="ChEBI" id="CHEBI:90516"/>
        <dbReference type="ChEBI" id="CHEBI:90517"/>
        <dbReference type="EC" id="2.1.1.233"/>
    </reaction>
</comment>
<comment type="function">
    <text evidence="8">Methylates the carboxyl group of the C-terminal leucine residue of protein phosphatase 2A catalytic subunits to form alpha-leucine ester residues.</text>
</comment>
<evidence type="ECO:0000313" key="10">
    <source>
        <dbReference type="EMBL" id="KAK5147520.1"/>
    </source>
</evidence>
<name>A0ABR0LE96_9PEZI</name>
<organism evidence="10 11">
    <name type="scientific">Rachicladosporium monterosium</name>
    <dbReference type="NCBI Taxonomy" id="1507873"/>
    <lineage>
        <taxon>Eukaryota</taxon>
        <taxon>Fungi</taxon>
        <taxon>Dikarya</taxon>
        <taxon>Ascomycota</taxon>
        <taxon>Pezizomycotina</taxon>
        <taxon>Dothideomycetes</taxon>
        <taxon>Dothideomycetidae</taxon>
        <taxon>Cladosporiales</taxon>
        <taxon>Cladosporiaceae</taxon>
        <taxon>Rachicladosporium</taxon>
    </lineage>
</organism>
<dbReference type="PIRSF" id="PIRSF016305">
    <property type="entry name" value="LCM_mtfrase"/>
    <property type="match status" value="1"/>
</dbReference>
<dbReference type="PANTHER" id="PTHR13600:SF21">
    <property type="entry name" value="LEUCINE CARBOXYL METHYLTRANSFERASE 1"/>
    <property type="match status" value="1"/>
</dbReference>
<dbReference type="SUPFAM" id="SSF53335">
    <property type="entry name" value="S-adenosyl-L-methionine-dependent methyltransferases"/>
    <property type="match status" value="1"/>
</dbReference>
<evidence type="ECO:0000256" key="7">
    <source>
        <dbReference type="ARBA" id="ARBA00022691"/>
    </source>
</evidence>
<dbReference type="Pfam" id="PF04072">
    <property type="entry name" value="LCM"/>
    <property type="match status" value="1"/>
</dbReference>
<dbReference type="PANTHER" id="PTHR13600">
    <property type="entry name" value="LEUCINE CARBOXYL METHYLTRANSFERASE"/>
    <property type="match status" value="1"/>
</dbReference>
<evidence type="ECO:0000256" key="3">
    <source>
        <dbReference type="ARBA" id="ARBA00012834"/>
    </source>
</evidence>
<dbReference type="EMBL" id="JAVRRR010000037">
    <property type="protein sequence ID" value="KAK5147520.1"/>
    <property type="molecule type" value="Genomic_DNA"/>
</dbReference>
<proteinExistence type="inferred from homology"/>
<keyword evidence="5 8" id="KW-0489">Methyltransferase</keyword>
<evidence type="ECO:0000256" key="1">
    <source>
        <dbReference type="ARBA" id="ARBA00000724"/>
    </source>
</evidence>
<feature type="compositionally biased region" description="Basic residues" evidence="9">
    <location>
        <begin position="11"/>
        <end position="20"/>
    </location>
</feature>
<evidence type="ECO:0000313" key="11">
    <source>
        <dbReference type="Proteomes" id="UP001308179"/>
    </source>
</evidence>
<keyword evidence="6 8" id="KW-0808">Transferase</keyword>
<dbReference type="InterPro" id="IPR016651">
    <property type="entry name" value="LCMT1"/>
</dbReference>
<evidence type="ECO:0000256" key="8">
    <source>
        <dbReference type="PIRNR" id="PIRNR016305"/>
    </source>
</evidence>
<evidence type="ECO:0000256" key="6">
    <source>
        <dbReference type="ARBA" id="ARBA00022679"/>
    </source>
</evidence>
<dbReference type="InterPro" id="IPR007213">
    <property type="entry name" value="Ppm1/Ppm2/Tcmp"/>
</dbReference>
<feature type="region of interest" description="Disordered" evidence="9">
    <location>
        <begin position="1"/>
        <end position="38"/>
    </location>
</feature>
<dbReference type="InterPro" id="IPR029063">
    <property type="entry name" value="SAM-dependent_MTases_sf"/>
</dbReference>
<keyword evidence="11" id="KW-1185">Reference proteome</keyword>
<dbReference type="Proteomes" id="UP001308179">
    <property type="component" value="Unassembled WGS sequence"/>
</dbReference>
<reference evidence="10 11" key="1">
    <citation type="submission" date="2023-08" db="EMBL/GenBank/DDBJ databases">
        <title>Black Yeasts Isolated from many extreme environments.</title>
        <authorList>
            <person name="Coleine C."/>
            <person name="Stajich J.E."/>
            <person name="Selbmann L."/>
        </authorList>
    </citation>
    <scope>NUCLEOTIDE SEQUENCE [LARGE SCALE GENOMIC DNA]</scope>
    <source>
        <strain evidence="10 11">CCFEE 5386</strain>
    </source>
</reference>
<keyword evidence="7 8" id="KW-0949">S-adenosyl-L-methionine</keyword>
<comment type="similarity">
    <text evidence="2 8">Belongs to the methyltransferase superfamily. LCMT family.</text>
</comment>
<dbReference type="GO" id="GO:0018423">
    <property type="term" value="F:protein C-terminal leucine carboxyl O-methyltransferase activity"/>
    <property type="evidence" value="ECO:0007669"/>
    <property type="project" value="UniProtKB-EC"/>
</dbReference>
<accession>A0ABR0LE96</accession>
<dbReference type="GO" id="GO:0032259">
    <property type="term" value="P:methylation"/>
    <property type="evidence" value="ECO:0007669"/>
    <property type="project" value="UniProtKB-KW"/>
</dbReference>
<dbReference type="EC" id="2.1.1.233" evidence="3 8"/>
<evidence type="ECO:0000256" key="4">
    <source>
        <dbReference type="ARBA" id="ARBA00017497"/>
    </source>
</evidence>
<evidence type="ECO:0000256" key="5">
    <source>
        <dbReference type="ARBA" id="ARBA00022603"/>
    </source>
</evidence>
<sequence length="333" mass="37404">MASIPNLRTLRTGRRGHALRGGRSSRGAQYGDDDGDVRSVEEGRDAIIQQTDHDASSTRVSTVSLGYLDDPFAKAFLAPGEQITKRYPIIHRGTYVRTEAIDKLVIRFLDTRPEQRKQIVSLGAGSDTRFFRLMTRRSGTPQSTVAYHELDFEANANQKRNILRQSTELSDCVKEAEQNGSTYHLHAIDLRALTNKSPPTIPGLDSTLPTLLLSECCLCYLPPDAAASVLQYFTMNLPGSLALILYEPIRPFDAFGKTMGGRDVYQLYGDEKWVSQSERERIEKLEWLDEVEEWKLLASHYCVAWGWRGEVFSEAWQGLQGSRTAGEDQDEPG</sequence>
<evidence type="ECO:0000256" key="2">
    <source>
        <dbReference type="ARBA" id="ARBA00010703"/>
    </source>
</evidence>